<dbReference type="GO" id="GO:0039502">
    <property type="term" value="P:symbiont-mediated suppression of host type I interferon-mediated signaling pathway"/>
    <property type="evidence" value="ECO:0007669"/>
    <property type="project" value="UniProtKB-KW"/>
</dbReference>
<feature type="transmembrane region" description="Helical" evidence="11">
    <location>
        <begin position="268"/>
        <end position="286"/>
    </location>
</feature>
<evidence type="ECO:0000256" key="10">
    <source>
        <dbReference type="ARBA" id="ARBA00045444"/>
    </source>
</evidence>
<keyword evidence="5" id="KW-0325">Glycoprotein</keyword>
<feature type="chain" id="PRO_5040155580" description="Soluble interferon alpha/beta receptor OPG204" evidence="12">
    <location>
        <begin position="25"/>
        <end position="346"/>
    </location>
</feature>
<sequence length="346" mass="39492">MFSNMRLKFLLLTLTVLYVTNASAKIYCANHTYGASVNTSYMQFTKEVIDQEYVMEGNFKYLHCCAKGYRSIEWLKDGKSYPWSSEDTSSLILYPDAENQTIFTRKASKIDEGKYTCVLRNATHKLEHHIDIKVISSSPDIPLATFKPVDQFVNVDGSARFYCEAFIGKKALPNIAISIKWHHLSDDSKVESINNDDNHIGEEVVYREDGQIIGSYLTITQVTLNHYGRYLCRIEIGNSYNHRLDMTASLINALPIEANFRSILTNHIFLGSCAAIIALITFFLFLHCTKSWWLDYVGASVKKEDDLQNKELAVFSCRKHLQPVKSDVNRHLRNKCDDIKIQIGSS</sequence>
<keyword evidence="11" id="KW-0472">Membrane</keyword>
<keyword evidence="6" id="KW-0922">Interferon antiviral system evasion</keyword>
<evidence type="ECO:0000256" key="11">
    <source>
        <dbReference type="SAM" id="Phobius"/>
    </source>
</evidence>
<accession>A0A9N9S1W0</accession>
<keyword evidence="11" id="KW-0812">Transmembrane</keyword>
<evidence type="ECO:0000256" key="9">
    <source>
        <dbReference type="ARBA" id="ARBA00041012"/>
    </source>
</evidence>
<keyword evidence="4" id="KW-1015">Disulfide bond</keyword>
<name>A0A9N9S1W0_9DIPT</name>
<evidence type="ECO:0000256" key="3">
    <source>
        <dbReference type="ARBA" id="ARBA00022830"/>
    </source>
</evidence>
<organism evidence="14 15">
    <name type="scientific">Chironomus riparius</name>
    <dbReference type="NCBI Taxonomy" id="315576"/>
    <lineage>
        <taxon>Eukaryota</taxon>
        <taxon>Metazoa</taxon>
        <taxon>Ecdysozoa</taxon>
        <taxon>Arthropoda</taxon>
        <taxon>Hexapoda</taxon>
        <taxon>Insecta</taxon>
        <taxon>Pterygota</taxon>
        <taxon>Neoptera</taxon>
        <taxon>Endopterygota</taxon>
        <taxon>Diptera</taxon>
        <taxon>Nematocera</taxon>
        <taxon>Chironomoidea</taxon>
        <taxon>Chironomidae</taxon>
        <taxon>Chironominae</taxon>
        <taxon>Chironomus</taxon>
    </lineage>
</organism>
<dbReference type="PANTHER" id="PTHR11890:SF44">
    <property type="entry name" value="X-LINKED INTERLEUKIN-1 RECEPTOR ACCESSORY PROTEIN-LIKE 2"/>
    <property type="match status" value="1"/>
</dbReference>
<proteinExistence type="predicted"/>
<dbReference type="PROSITE" id="PS50835">
    <property type="entry name" value="IG_LIKE"/>
    <property type="match status" value="2"/>
</dbReference>
<dbReference type="EMBL" id="OU895879">
    <property type="protein sequence ID" value="CAG9808145.1"/>
    <property type="molecule type" value="Genomic_DNA"/>
</dbReference>
<dbReference type="Pfam" id="PF07679">
    <property type="entry name" value="I-set"/>
    <property type="match status" value="1"/>
</dbReference>
<evidence type="ECO:0000256" key="7">
    <source>
        <dbReference type="ARBA" id="ARBA00023319"/>
    </source>
</evidence>
<keyword evidence="2" id="KW-1090">Inhibition of host innate immune response by virus</keyword>
<keyword evidence="3" id="KW-1114">Inhibition of host interferon signaling pathway by virus</keyword>
<evidence type="ECO:0000256" key="12">
    <source>
        <dbReference type="SAM" id="SignalP"/>
    </source>
</evidence>
<dbReference type="InterPro" id="IPR007110">
    <property type="entry name" value="Ig-like_dom"/>
</dbReference>
<evidence type="ECO:0000256" key="5">
    <source>
        <dbReference type="ARBA" id="ARBA00023180"/>
    </source>
</evidence>
<reference evidence="14" key="2">
    <citation type="submission" date="2022-10" db="EMBL/GenBank/DDBJ databases">
        <authorList>
            <consortium name="ENA_rothamsted_submissions"/>
            <consortium name="culmorum"/>
            <person name="King R."/>
        </authorList>
    </citation>
    <scope>NUCLEOTIDE SEQUENCE</scope>
</reference>
<keyword evidence="2" id="KW-0899">Viral immunoevasion</keyword>
<comment type="function">
    <text evidence="10">Counteracts the antiviral effects of host IFN-alpha/beta and key IFN-inducible proteins involved in viral RNA degradation suxh as host OAS1. Acts as a soluble IFN-alpha receptor and thus inhibits the interaction between host IFN-alpha and its receptor.</text>
</comment>
<evidence type="ECO:0000313" key="15">
    <source>
        <dbReference type="Proteomes" id="UP001153620"/>
    </source>
</evidence>
<dbReference type="InterPro" id="IPR003599">
    <property type="entry name" value="Ig_sub"/>
</dbReference>
<dbReference type="Proteomes" id="UP001153620">
    <property type="component" value="Chromosome 3"/>
</dbReference>
<feature type="signal peptide" evidence="12">
    <location>
        <begin position="1"/>
        <end position="24"/>
    </location>
</feature>
<keyword evidence="2" id="KW-0945">Host-virus interaction</keyword>
<keyword evidence="7" id="KW-0393">Immunoglobulin domain</keyword>
<dbReference type="PANTHER" id="PTHR11890">
    <property type="entry name" value="INTERLEUKIN-1 RECEPTOR FAMILY MEMBER"/>
    <property type="match status" value="1"/>
</dbReference>
<evidence type="ECO:0000256" key="4">
    <source>
        <dbReference type="ARBA" id="ARBA00023157"/>
    </source>
</evidence>
<evidence type="ECO:0000256" key="6">
    <source>
        <dbReference type="ARBA" id="ARBA00023258"/>
    </source>
</evidence>
<dbReference type="OrthoDB" id="6019866at2759"/>
<dbReference type="CDD" id="cd00096">
    <property type="entry name" value="Ig"/>
    <property type="match status" value="1"/>
</dbReference>
<evidence type="ECO:0000313" key="14">
    <source>
        <dbReference type="EMBL" id="CAG9808145.1"/>
    </source>
</evidence>
<dbReference type="SUPFAM" id="SSF48726">
    <property type="entry name" value="Immunoglobulin"/>
    <property type="match status" value="2"/>
</dbReference>
<protein>
    <recommendedName>
        <fullName evidence="9">Soluble interferon alpha/beta receptor OPG204</fullName>
    </recommendedName>
</protein>
<dbReference type="InterPro" id="IPR013098">
    <property type="entry name" value="Ig_I-set"/>
</dbReference>
<dbReference type="Gene3D" id="2.60.40.10">
    <property type="entry name" value="Immunoglobulins"/>
    <property type="match status" value="2"/>
</dbReference>
<evidence type="ECO:0000256" key="8">
    <source>
        <dbReference type="ARBA" id="ARBA00038761"/>
    </source>
</evidence>
<keyword evidence="12" id="KW-0732">Signal</keyword>
<keyword evidence="1" id="KW-0244">Early protein</keyword>
<keyword evidence="11" id="KW-1133">Transmembrane helix</keyword>
<gene>
    <name evidence="14" type="ORF">CHIRRI_LOCUS10990</name>
</gene>
<evidence type="ECO:0000256" key="2">
    <source>
        <dbReference type="ARBA" id="ARBA00022632"/>
    </source>
</evidence>
<dbReference type="AlphaFoldDB" id="A0A9N9S1W0"/>
<comment type="subunit">
    <text evidence="8">Interacts with host IFNA1.</text>
</comment>
<reference evidence="14" key="1">
    <citation type="submission" date="2022-01" db="EMBL/GenBank/DDBJ databases">
        <authorList>
            <person name="King R."/>
        </authorList>
    </citation>
    <scope>NUCLEOTIDE SEQUENCE</scope>
</reference>
<dbReference type="SMART" id="SM00409">
    <property type="entry name" value="IG"/>
    <property type="match status" value="2"/>
</dbReference>
<evidence type="ECO:0000256" key="1">
    <source>
        <dbReference type="ARBA" id="ARBA00022518"/>
    </source>
</evidence>
<dbReference type="InterPro" id="IPR013783">
    <property type="entry name" value="Ig-like_fold"/>
</dbReference>
<feature type="domain" description="Ig-like" evidence="13">
    <location>
        <begin position="139"/>
        <end position="249"/>
    </location>
</feature>
<evidence type="ECO:0000259" key="13">
    <source>
        <dbReference type="PROSITE" id="PS50835"/>
    </source>
</evidence>
<dbReference type="InterPro" id="IPR036179">
    <property type="entry name" value="Ig-like_dom_sf"/>
</dbReference>
<keyword evidence="15" id="KW-1185">Reference proteome</keyword>
<dbReference type="InterPro" id="IPR015621">
    <property type="entry name" value="IL-1_rcpt_fam"/>
</dbReference>
<feature type="domain" description="Ig-like" evidence="13">
    <location>
        <begin position="42"/>
        <end position="133"/>
    </location>
</feature>